<evidence type="ECO:0000313" key="2">
    <source>
        <dbReference type="EMBL" id="ROT81581.1"/>
    </source>
</evidence>
<proteinExistence type="predicted"/>
<evidence type="ECO:0000313" key="3">
    <source>
        <dbReference type="Proteomes" id="UP000283509"/>
    </source>
</evidence>
<reference evidence="2 3" key="2">
    <citation type="submission" date="2019-01" db="EMBL/GenBank/DDBJ databases">
        <title>The decoding of complex shrimp genome reveals the adaptation for benthos swimmer, frequently molting mechanism and breeding impact on genome.</title>
        <authorList>
            <person name="Sun Y."/>
            <person name="Gao Y."/>
            <person name="Yu Y."/>
        </authorList>
    </citation>
    <scope>NUCLEOTIDE SEQUENCE [LARGE SCALE GENOMIC DNA]</scope>
    <source>
        <tissue evidence="2">Muscle</tissue>
    </source>
</reference>
<feature type="region of interest" description="Disordered" evidence="1">
    <location>
        <begin position="1"/>
        <end position="34"/>
    </location>
</feature>
<feature type="region of interest" description="Disordered" evidence="1">
    <location>
        <begin position="361"/>
        <end position="406"/>
    </location>
</feature>
<dbReference type="AlphaFoldDB" id="A0A423TYQ8"/>
<feature type="region of interest" description="Disordered" evidence="1">
    <location>
        <begin position="246"/>
        <end position="274"/>
    </location>
</feature>
<sequence length="406" mass="43872">MIRPGKNTCGRGVPHQKAMVQYGGSPGQTPPRKGVSHNWVSSCLVSPSLVSGAMKAYRHYYNRNTATHTTIYTWGLQEAASSTSPSETGSEEEEDLCPTPPLFNGHAITNGVDSSTTDVPIEEEIASTEDSHSDHDIHGREGFRSLLEVYKREGTPKKEFRAQTPLSDEEDLAGVNVRKLRVSYLNAAQEKHAQEENQKTSLSTGVNITNLVGAYSSPVPRAATPSSRPDDLTPVSLRSLKSAYEATATGTSSAGSRHGSSSCSSPVGGSPAPKEELNISLHQLREEYCRSVLEGDSRSNTPTKAPPETGVSIRQLTRSMTDLTTVGQDTHTSIKDDDRSVLATVNVKALTRSFTDLTRLSEPVMPPNRMTRPRYDTAPASVSVKPLPRTKASQGGRCRANGARKR</sequence>
<gene>
    <name evidence="2" type="ORF">C7M84_025254</name>
</gene>
<evidence type="ECO:0000256" key="1">
    <source>
        <dbReference type="SAM" id="MobiDB-lite"/>
    </source>
</evidence>
<keyword evidence="3" id="KW-1185">Reference proteome</keyword>
<dbReference type="OrthoDB" id="25654at2759"/>
<accession>A0A423TYQ8</accession>
<organism evidence="2 3">
    <name type="scientific">Penaeus vannamei</name>
    <name type="common">Whiteleg shrimp</name>
    <name type="synonym">Litopenaeus vannamei</name>
    <dbReference type="NCBI Taxonomy" id="6689"/>
    <lineage>
        <taxon>Eukaryota</taxon>
        <taxon>Metazoa</taxon>
        <taxon>Ecdysozoa</taxon>
        <taxon>Arthropoda</taxon>
        <taxon>Crustacea</taxon>
        <taxon>Multicrustacea</taxon>
        <taxon>Malacostraca</taxon>
        <taxon>Eumalacostraca</taxon>
        <taxon>Eucarida</taxon>
        <taxon>Decapoda</taxon>
        <taxon>Dendrobranchiata</taxon>
        <taxon>Penaeoidea</taxon>
        <taxon>Penaeidae</taxon>
        <taxon>Penaeus</taxon>
    </lineage>
</organism>
<comment type="caution">
    <text evidence="2">The sequence shown here is derived from an EMBL/GenBank/DDBJ whole genome shotgun (WGS) entry which is preliminary data.</text>
</comment>
<dbReference type="EMBL" id="QCYY01000951">
    <property type="protein sequence ID" value="ROT81581.1"/>
    <property type="molecule type" value="Genomic_DNA"/>
</dbReference>
<dbReference type="Proteomes" id="UP000283509">
    <property type="component" value="Unassembled WGS sequence"/>
</dbReference>
<protein>
    <submittedName>
        <fullName evidence="2">Uncharacterized protein</fullName>
    </submittedName>
</protein>
<reference evidence="2 3" key="1">
    <citation type="submission" date="2018-04" db="EMBL/GenBank/DDBJ databases">
        <authorList>
            <person name="Zhang X."/>
            <person name="Yuan J."/>
            <person name="Li F."/>
            <person name="Xiang J."/>
        </authorList>
    </citation>
    <scope>NUCLEOTIDE SEQUENCE [LARGE SCALE GENOMIC DNA]</scope>
    <source>
        <tissue evidence="2">Muscle</tissue>
    </source>
</reference>
<feature type="compositionally biased region" description="Low complexity" evidence="1">
    <location>
        <begin position="246"/>
        <end position="272"/>
    </location>
</feature>
<name>A0A423TYQ8_PENVA</name>